<feature type="region of interest" description="Disordered" evidence="1">
    <location>
        <begin position="1"/>
        <end position="91"/>
    </location>
</feature>
<evidence type="ECO:0000313" key="3">
    <source>
        <dbReference type="EMBL" id="ELW65603.1"/>
    </source>
</evidence>
<protein>
    <submittedName>
        <fullName evidence="3">Transcription factor 7-like 1</fullName>
    </submittedName>
</protein>
<feature type="compositionally biased region" description="Basic and acidic residues" evidence="1">
    <location>
        <begin position="17"/>
        <end position="35"/>
    </location>
</feature>
<organism evidence="3 4">
    <name type="scientific">Tupaia chinensis</name>
    <name type="common">Chinese tree shrew</name>
    <name type="synonym">Tupaia belangeri chinensis</name>
    <dbReference type="NCBI Taxonomy" id="246437"/>
    <lineage>
        <taxon>Eukaryota</taxon>
        <taxon>Metazoa</taxon>
        <taxon>Chordata</taxon>
        <taxon>Craniata</taxon>
        <taxon>Vertebrata</taxon>
        <taxon>Euteleostomi</taxon>
        <taxon>Mammalia</taxon>
        <taxon>Eutheria</taxon>
        <taxon>Euarchontoglires</taxon>
        <taxon>Scandentia</taxon>
        <taxon>Tupaiidae</taxon>
        <taxon>Tupaia</taxon>
    </lineage>
</organism>
<dbReference type="EMBL" id="KB320680">
    <property type="protein sequence ID" value="ELW65603.1"/>
    <property type="molecule type" value="Genomic_DNA"/>
</dbReference>
<accession>L9KSF5</accession>
<dbReference type="AlphaFoldDB" id="L9KSF5"/>
<dbReference type="InParanoid" id="L9KSF5"/>
<dbReference type="InterPro" id="IPR013558">
    <property type="entry name" value="CTNNB1-bd_N"/>
</dbReference>
<feature type="compositionally biased region" description="Polar residues" evidence="1">
    <location>
        <begin position="1"/>
        <end position="16"/>
    </location>
</feature>
<evidence type="ECO:0000256" key="1">
    <source>
        <dbReference type="SAM" id="MobiDB-lite"/>
    </source>
</evidence>
<feature type="compositionally biased region" description="Polar residues" evidence="1">
    <location>
        <begin position="59"/>
        <end position="68"/>
    </location>
</feature>
<dbReference type="InterPro" id="IPR027397">
    <property type="entry name" value="Catenin-bd_sf"/>
</dbReference>
<dbReference type="Proteomes" id="UP000011518">
    <property type="component" value="Unassembled WGS sequence"/>
</dbReference>
<sequence>MASVQWQFCVTGQGTTRADEVRRPETPRSGPPRDEGGEEQEPSSDSASAQRDLDEVKSSLVNESENQSVPGPRPRPPAAGVQPHPLRSCPQ</sequence>
<reference evidence="4" key="2">
    <citation type="journal article" date="2013" name="Nat. Commun.">
        <title>Genome of the Chinese tree shrew.</title>
        <authorList>
            <person name="Fan Y."/>
            <person name="Huang Z.Y."/>
            <person name="Cao C.C."/>
            <person name="Chen C.S."/>
            <person name="Chen Y.X."/>
            <person name="Fan D.D."/>
            <person name="He J."/>
            <person name="Hou H.L."/>
            <person name="Hu L."/>
            <person name="Hu X.T."/>
            <person name="Jiang X.T."/>
            <person name="Lai R."/>
            <person name="Lang Y.S."/>
            <person name="Liang B."/>
            <person name="Liao S.G."/>
            <person name="Mu D."/>
            <person name="Ma Y.Y."/>
            <person name="Niu Y.Y."/>
            <person name="Sun X.Q."/>
            <person name="Xia J.Q."/>
            <person name="Xiao J."/>
            <person name="Xiong Z.Q."/>
            <person name="Xu L."/>
            <person name="Yang L."/>
            <person name="Zhang Y."/>
            <person name="Zhao W."/>
            <person name="Zhao X.D."/>
            <person name="Zheng Y.T."/>
            <person name="Zhou J.M."/>
            <person name="Zhu Y.B."/>
            <person name="Zhang G.J."/>
            <person name="Wang J."/>
            <person name="Yao Y.G."/>
        </authorList>
    </citation>
    <scope>NUCLEOTIDE SEQUENCE [LARGE SCALE GENOMIC DNA]</scope>
</reference>
<proteinExistence type="predicted"/>
<evidence type="ECO:0000313" key="4">
    <source>
        <dbReference type="Proteomes" id="UP000011518"/>
    </source>
</evidence>
<evidence type="ECO:0000259" key="2">
    <source>
        <dbReference type="Pfam" id="PF08347"/>
    </source>
</evidence>
<gene>
    <name evidence="3" type="ORF">TREES_T100005349</name>
</gene>
<feature type="domain" description="CTNNB1 binding N-teminal" evidence="2">
    <location>
        <begin position="33"/>
        <end position="68"/>
    </location>
</feature>
<name>L9KSF5_TUPCH</name>
<dbReference type="Pfam" id="PF08347">
    <property type="entry name" value="CTNNB1_binding"/>
    <property type="match status" value="1"/>
</dbReference>
<dbReference type="Gene3D" id="4.10.900.10">
    <property type="entry name" value="TCF3-CBD (Catenin binding domain)"/>
    <property type="match status" value="1"/>
</dbReference>
<keyword evidence="4" id="KW-1185">Reference proteome</keyword>
<dbReference type="STRING" id="246437.L9KSF5"/>
<reference evidence="4" key="1">
    <citation type="submission" date="2012-07" db="EMBL/GenBank/DDBJ databases">
        <title>Genome of the Chinese tree shrew, a rising model animal genetically related to primates.</title>
        <authorList>
            <person name="Zhang G."/>
            <person name="Fan Y."/>
            <person name="Yao Y."/>
            <person name="Huang Z."/>
        </authorList>
    </citation>
    <scope>NUCLEOTIDE SEQUENCE [LARGE SCALE GENOMIC DNA]</scope>
</reference>